<dbReference type="EMBL" id="JABAHT010000146">
    <property type="protein sequence ID" value="KAF4663267.1"/>
    <property type="molecule type" value="Genomic_DNA"/>
</dbReference>
<evidence type="ECO:0000313" key="2">
    <source>
        <dbReference type="EMBL" id="KAF4663267.1"/>
    </source>
</evidence>
<accession>A0A7J6LVK1</accession>
<gene>
    <name evidence="2" type="ORF">FOZ61_001770</name>
</gene>
<name>A0A7J6LVK1_PEROL</name>
<dbReference type="AlphaFoldDB" id="A0A7J6LVK1"/>
<protein>
    <submittedName>
        <fullName evidence="2">Uncharacterized protein</fullName>
    </submittedName>
</protein>
<organism evidence="2 3">
    <name type="scientific">Perkinsus olseni</name>
    <name type="common">Perkinsus atlanticus</name>
    <dbReference type="NCBI Taxonomy" id="32597"/>
    <lineage>
        <taxon>Eukaryota</taxon>
        <taxon>Sar</taxon>
        <taxon>Alveolata</taxon>
        <taxon>Perkinsozoa</taxon>
        <taxon>Perkinsea</taxon>
        <taxon>Perkinsida</taxon>
        <taxon>Perkinsidae</taxon>
        <taxon>Perkinsus</taxon>
    </lineage>
</organism>
<feature type="compositionally biased region" description="Basic and acidic residues" evidence="1">
    <location>
        <begin position="23"/>
        <end position="53"/>
    </location>
</feature>
<reference evidence="2 3" key="1">
    <citation type="submission" date="2020-04" db="EMBL/GenBank/DDBJ databases">
        <title>Perkinsus olseni comparative genomics.</title>
        <authorList>
            <person name="Bogema D.R."/>
        </authorList>
    </citation>
    <scope>NUCLEOTIDE SEQUENCE [LARGE SCALE GENOMIC DNA]</scope>
    <source>
        <strain evidence="2">ATCC PRA-179</strain>
    </source>
</reference>
<evidence type="ECO:0000256" key="1">
    <source>
        <dbReference type="SAM" id="MobiDB-lite"/>
    </source>
</evidence>
<feature type="region of interest" description="Disordered" evidence="1">
    <location>
        <begin position="14"/>
        <end position="68"/>
    </location>
</feature>
<sequence>MAWIHLAFSRGSSCGIQQRSKNTRQELDIRPKHESNPILDDNTRRISSDRVHSISDCGGDGEQRVQAW</sequence>
<proteinExistence type="predicted"/>
<evidence type="ECO:0000313" key="3">
    <source>
        <dbReference type="Proteomes" id="UP000570595"/>
    </source>
</evidence>
<dbReference type="Proteomes" id="UP000570595">
    <property type="component" value="Unassembled WGS sequence"/>
</dbReference>
<comment type="caution">
    <text evidence="2">The sequence shown here is derived from an EMBL/GenBank/DDBJ whole genome shotgun (WGS) entry which is preliminary data.</text>
</comment>